<dbReference type="AlphaFoldDB" id="W1WDR8"/>
<dbReference type="EMBL" id="AZMM01018908">
    <property type="protein sequence ID" value="ETJ16076.1"/>
    <property type="molecule type" value="Genomic_DNA"/>
</dbReference>
<evidence type="ECO:0000313" key="1">
    <source>
        <dbReference type="EMBL" id="ETJ16076.1"/>
    </source>
</evidence>
<protein>
    <submittedName>
        <fullName evidence="1">Uncharacterized protein</fullName>
    </submittedName>
</protein>
<sequence length="35" mass="4086">MVTILWKHSDQDFTKEDYDGQEAGFVNDRDHDGCL</sequence>
<comment type="caution">
    <text evidence="1">The sequence shown here is derived from an EMBL/GenBank/DDBJ whole genome shotgun (WGS) entry which is preliminary data.</text>
</comment>
<reference evidence="1" key="1">
    <citation type="submission" date="2013-12" db="EMBL/GenBank/DDBJ databases">
        <title>A Varibaculum cambriense genome reconstructed from a premature infant gut community with otherwise low bacterial novelty that shifts toward anaerobic metabolism during the third week of life.</title>
        <authorList>
            <person name="Brown C.T."/>
            <person name="Sharon I."/>
            <person name="Thomas B.C."/>
            <person name="Castelle C.J."/>
            <person name="Morowitz M.J."/>
            <person name="Banfield J.F."/>
        </authorList>
    </citation>
    <scope>NUCLEOTIDE SEQUENCE</scope>
</reference>
<accession>W1WDR8</accession>
<organism evidence="1">
    <name type="scientific">human gut metagenome</name>
    <dbReference type="NCBI Taxonomy" id="408170"/>
    <lineage>
        <taxon>unclassified sequences</taxon>
        <taxon>metagenomes</taxon>
        <taxon>organismal metagenomes</taxon>
    </lineage>
</organism>
<feature type="non-terminal residue" evidence="1">
    <location>
        <position position="35"/>
    </location>
</feature>
<gene>
    <name evidence="1" type="ORF">Q604_UNBc4C00127G0001</name>
</gene>
<name>W1WDR8_9ZZZZ</name>
<proteinExistence type="predicted"/>